<sequence length="267" mass="29051">MLTTAIARVFESAPRKVEPLPIEVEQELIAAAKLSDERAYEALLDQYSPALRGAVDREYRRLRRAEANVTVDEVREIVLLAFVEAVTTSEGERLAGNLRPAIARTFDRELPQPSALSIPARTVSRLMAILREAKGDIVAAEGIASSMGMSPDVFRDALAAVRTSSDSLDALLDESPDGVSVGIPVGVVERGFATVEQRAMVAAAFAAIADDAKATVVIRDYYGFNDYEPVPDAEIAHRRGMSRSAVQRKRTEGVDRMRRAIAPELAE</sequence>
<organism evidence="1 2">
    <name type="scientific">Microbacterium phage Cen1621</name>
    <dbReference type="NCBI Taxonomy" id="2965191"/>
    <lineage>
        <taxon>Viruses</taxon>
        <taxon>Duplodnaviria</taxon>
        <taxon>Heunggongvirae</taxon>
        <taxon>Uroviricota</taxon>
        <taxon>Caudoviricetes</taxon>
        <taxon>Casidaviridae</taxon>
        <taxon>Cenunavirus</taxon>
        <taxon>Cenunavirus Cen1621</taxon>
    </lineage>
</organism>
<name>A0A9E7TQU7_9CAUD</name>
<evidence type="ECO:0000313" key="1">
    <source>
        <dbReference type="EMBL" id="UVK59062.1"/>
    </source>
</evidence>
<reference evidence="1" key="1">
    <citation type="submission" date="2022-07" db="EMBL/GenBank/DDBJ databases">
        <authorList>
            <person name="Torres-Arroyo K.M."/>
            <person name="Cardona-Perez A.V."/>
            <person name="Cruz-Vazquez C.O."/>
            <person name="Davila-Rivera B.E."/>
            <person name="Flores-Rivera E.M."/>
            <person name="Morales-Rodriguez J."/>
            <person name="Ramirez-Renta G.M."/>
            <person name="Ramos-Rodriguez C.M."/>
            <person name="Rodriguez-Rivera J.M."/>
            <person name="Toledo-Marrero N."/>
            <person name="Velazquez-Nunez L.D."/>
            <person name="Velez-Alicea A.S."/>
            <person name="Vazquez E."/>
            <person name="Balish M.F."/>
            <person name="Garlena R.A."/>
            <person name="Russell D.A."/>
            <person name="Jacobs-Sera D."/>
            <person name="Hatfull G.F."/>
        </authorList>
    </citation>
    <scope>NUCLEOTIDE SEQUENCE</scope>
</reference>
<proteinExistence type="predicted"/>
<gene>
    <name evidence="1" type="primary">46</name>
    <name evidence="1" type="ORF">SEA_CEN1621_46</name>
</gene>
<accession>A0A9E7TQU7</accession>
<keyword evidence="2" id="KW-1185">Reference proteome</keyword>
<dbReference type="EMBL" id="ON970568">
    <property type="protein sequence ID" value="UVK59062.1"/>
    <property type="molecule type" value="Genomic_DNA"/>
</dbReference>
<dbReference type="Proteomes" id="UP001058660">
    <property type="component" value="Segment"/>
</dbReference>
<dbReference type="SUPFAM" id="SSF88659">
    <property type="entry name" value="Sigma3 and sigma4 domains of RNA polymerase sigma factors"/>
    <property type="match status" value="1"/>
</dbReference>
<dbReference type="Gene3D" id="1.20.140.160">
    <property type="match status" value="1"/>
</dbReference>
<dbReference type="InterPro" id="IPR013324">
    <property type="entry name" value="RNA_pol_sigma_r3/r4-like"/>
</dbReference>
<evidence type="ECO:0000313" key="2">
    <source>
        <dbReference type="Proteomes" id="UP001058660"/>
    </source>
</evidence>
<protein>
    <submittedName>
        <fullName evidence="1">DNA binding protein</fullName>
    </submittedName>
</protein>